<protein>
    <submittedName>
        <fullName evidence="1">Uncharacterized protein</fullName>
    </submittedName>
</protein>
<reference evidence="2" key="1">
    <citation type="journal article" date="2022" name="Mol. Ecol. Resour.">
        <title>The genomes of chicory, endive, great burdock and yacon provide insights into Asteraceae palaeo-polyploidization history and plant inulin production.</title>
        <authorList>
            <person name="Fan W."/>
            <person name="Wang S."/>
            <person name="Wang H."/>
            <person name="Wang A."/>
            <person name="Jiang F."/>
            <person name="Liu H."/>
            <person name="Zhao H."/>
            <person name="Xu D."/>
            <person name="Zhang Y."/>
        </authorList>
    </citation>
    <scope>NUCLEOTIDE SEQUENCE [LARGE SCALE GENOMIC DNA]</scope>
    <source>
        <strain evidence="2">cv. Niubang</strain>
    </source>
</reference>
<sequence length="102" mass="11750">MYSPVHFFNKVKSMVTFQYEEDFMALLMDGNAALSLDLSFVTHVFLMEPIWDKSMKEQILRSGEGSVNDAHINPQKFVAVVQIYPKKLSALYPEFRLSCPEL</sequence>
<proteinExistence type="predicted"/>
<evidence type="ECO:0000313" key="1">
    <source>
        <dbReference type="EMBL" id="KAI3770456.1"/>
    </source>
</evidence>
<name>A0ACB9FIE4_ARCLA</name>
<organism evidence="1 2">
    <name type="scientific">Arctium lappa</name>
    <name type="common">Greater burdock</name>
    <name type="synonym">Lappa major</name>
    <dbReference type="NCBI Taxonomy" id="4217"/>
    <lineage>
        <taxon>Eukaryota</taxon>
        <taxon>Viridiplantae</taxon>
        <taxon>Streptophyta</taxon>
        <taxon>Embryophyta</taxon>
        <taxon>Tracheophyta</taxon>
        <taxon>Spermatophyta</taxon>
        <taxon>Magnoliopsida</taxon>
        <taxon>eudicotyledons</taxon>
        <taxon>Gunneridae</taxon>
        <taxon>Pentapetalae</taxon>
        <taxon>asterids</taxon>
        <taxon>campanulids</taxon>
        <taxon>Asterales</taxon>
        <taxon>Asteraceae</taxon>
        <taxon>Carduoideae</taxon>
        <taxon>Cardueae</taxon>
        <taxon>Arctiinae</taxon>
        <taxon>Arctium</taxon>
    </lineage>
</organism>
<gene>
    <name evidence="1" type="ORF">L6452_01590</name>
</gene>
<accession>A0ACB9FIE4</accession>
<comment type="caution">
    <text evidence="1">The sequence shown here is derived from an EMBL/GenBank/DDBJ whole genome shotgun (WGS) entry which is preliminary data.</text>
</comment>
<keyword evidence="2" id="KW-1185">Reference proteome</keyword>
<dbReference type="EMBL" id="CM042047">
    <property type="protein sequence ID" value="KAI3770456.1"/>
    <property type="molecule type" value="Genomic_DNA"/>
</dbReference>
<reference evidence="1 2" key="2">
    <citation type="journal article" date="2022" name="Mol. Ecol. Resour.">
        <title>The genomes of chicory, endive, great burdock and yacon provide insights into Asteraceae paleo-polyploidization history and plant inulin production.</title>
        <authorList>
            <person name="Fan W."/>
            <person name="Wang S."/>
            <person name="Wang H."/>
            <person name="Wang A."/>
            <person name="Jiang F."/>
            <person name="Liu H."/>
            <person name="Zhao H."/>
            <person name="Xu D."/>
            <person name="Zhang Y."/>
        </authorList>
    </citation>
    <scope>NUCLEOTIDE SEQUENCE [LARGE SCALE GENOMIC DNA]</scope>
    <source>
        <strain evidence="2">cv. Niubang</strain>
    </source>
</reference>
<dbReference type="Proteomes" id="UP001055879">
    <property type="component" value="Linkage Group LG01"/>
</dbReference>
<evidence type="ECO:0000313" key="2">
    <source>
        <dbReference type="Proteomes" id="UP001055879"/>
    </source>
</evidence>